<comment type="catalytic activity">
    <reaction evidence="8">
        <text>myo-inositol(out) + H(+)(out) = myo-inositol(in) + H(+)(in)</text>
        <dbReference type="Rhea" id="RHEA:60364"/>
        <dbReference type="ChEBI" id="CHEBI:15378"/>
        <dbReference type="ChEBI" id="CHEBI:17268"/>
    </reaction>
</comment>
<evidence type="ECO:0000256" key="10">
    <source>
        <dbReference type="SAM" id="Phobius"/>
    </source>
</evidence>
<dbReference type="OrthoDB" id="6612291at2759"/>
<dbReference type="InterPro" id="IPR020846">
    <property type="entry name" value="MFS_dom"/>
</dbReference>
<keyword evidence="5 10" id="KW-1133">Transmembrane helix</keyword>
<dbReference type="SUPFAM" id="SSF103473">
    <property type="entry name" value="MFS general substrate transporter"/>
    <property type="match status" value="1"/>
</dbReference>
<feature type="transmembrane region" description="Helical" evidence="10">
    <location>
        <begin position="103"/>
        <end position="124"/>
    </location>
</feature>
<feature type="transmembrane region" description="Helical" evidence="10">
    <location>
        <begin position="136"/>
        <end position="155"/>
    </location>
</feature>
<evidence type="ECO:0000256" key="9">
    <source>
        <dbReference type="RuleBase" id="RU003346"/>
    </source>
</evidence>
<dbReference type="GO" id="GO:0016020">
    <property type="term" value="C:membrane"/>
    <property type="evidence" value="ECO:0007669"/>
    <property type="project" value="UniProtKB-SubCell"/>
</dbReference>
<evidence type="ECO:0000256" key="6">
    <source>
        <dbReference type="ARBA" id="ARBA00023136"/>
    </source>
</evidence>
<gene>
    <name evidence="12" type="ORF">EHS25_005409</name>
</gene>
<reference evidence="12 13" key="1">
    <citation type="submission" date="2018-11" db="EMBL/GenBank/DDBJ databases">
        <title>Genome sequence of Saitozyma podzolica DSM 27192.</title>
        <authorList>
            <person name="Aliyu H."/>
            <person name="Gorte O."/>
            <person name="Ochsenreither K."/>
        </authorList>
    </citation>
    <scope>NUCLEOTIDE SEQUENCE [LARGE SCALE GENOMIC DNA]</scope>
    <source>
        <strain evidence="12 13">DSM 27192</strain>
    </source>
</reference>
<feature type="transmembrane region" description="Helical" evidence="10">
    <location>
        <begin position="448"/>
        <end position="465"/>
    </location>
</feature>
<comment type="similarity">
    <text evidence="2 9">Belongs to the major facilitator superfamily. Sugar transporter (TC 2.A.1.1) family.</text>
</comment>
<protein>
    <recommendedName>
        <fullName evidence="11">Major facilitator superfamily (MFS) profile domain-containing protein</fullName>
    </recommendedName>
</protein>
<feature type="transmembrane region" description="Helical" evidence="10">
    <location>
        <begin position="195"/>
        <end position="217"/>
    </location>
</feature>
<dbReference type="InterPro" id="IPR005829">
    <property type="entry name" value="Sugar_transporter_CS"/>
</dbReference>
<dbReference type="PROSITE" id="PS50850">
    <property type="entry name" value="MFS"/>
    <property type="match status" value="1"/>
</dbReference>
<comment type="caution">
    <text evidence="12">The sequence shown here is derived from an EMBL/GenBank/DDBJ whole genome shotgun (WGS) entry which is preliminary data.</text>
</comment>
<keyword evidence="13" id="KW-1185">Reference proteome</keyword>
<feature type="transmembrane region" description="Helical" evidence="10">
    <location>
        <begin position="56"/>
        <end position="83"/>
    </location>
</feature>
<name>A0A427XY21_9TREE</name>
<keyword evidence="3 9" id="KW-0813">Transport</keyword>
<evidence type="ECO:0000256" key="4">
    <source>
        <dbReference type="ARBA" id="ARBA00022692"/>
    </source>
</evidence>
<feature type="transmembrane region" description="Helical" evidence="10">
    <location>
        <begin position="375"/>
        <end position="393"/>
    </location>
</feature>
<dbReference type="NCBIfam" id="TIGR00879">
    <property type="entry name" value="SP"/>
    <property type="match status" value="1"/>
</dbReference>
<dbReference type="InterPro" id="IPR005828">
    <property type="entry name" value="MFS_sugar_transport-like"/>
</dbReference>
<feature type="transmembrane region" description="Helical" evidence="10">
    <location>
        <begin position="313"/>
        <end position="331"/>
    </location>
</feature>
<feature type="transmembrane region" description="Helical" evidence="10">
    <location>
        <begin position="161"/>
        <end position="183"/>
    </location>
</feature>
<feature type="transmembrane region" description="Helical" evidence="10">
    <location>
        <begin position="229"/>
        <end position="246"/>
    </location>
</feature>
<dbReference type="Gene3D" id="1.20.1250.20">
    <property type="entry name" value="MFS general substrate transporter like domains"/>
    <property type="match status" value="1"/>
</dbReference>
<accession>A0A427XY21</accession>
<dbReference type="FunFam" id="1.20.1250.20:FF:000078">
    <property type="entry name" value="MFS maltose transporter, putative"/>
    <property type="match status" value="1"/>
</dbReference>
<dbReference type="InterPro" id="IPR036259">
    <property type="entry name" value="MFS_trans_sf"/>
</dbReference>
<feature type="transmembrane region" description="Helical" evidence="10">
    <location>
        <begin position="351"/>
        <end position="368"/>
    </location>
</feature>
<feature type="transmembrane region" description="Helical" evidence="10">
    <location>
        <begin position="405"/>
        <end position="427"/>
    </location>
</feature>
<dbReference type="InterPro" id="IPR003663">
    <property type="entry name" value="Sugar/inositol_transpt"/>
</dbReference>
<feature type="domain" description="Major facilitator superfamily (MFS) profile" evidence="11">
    <location>
        <begin position="59"/>
        <end position="499"/>
    </location>
</feature>
<sequence>MPSVPRVEADDKRVDLQVENAFEGDHAAAKAIDAQRAASREHSLSPLAAFKAYKKAICWSVLVSMVIVMESYDTILVVSFFAYPTFQQQFGDKLANGSYSVPPQWQSAMSLGASVGIIIGIFLNGQIIDRFGTKRILLASLFVLTGFIGIVFAATSRGMFLAGQILCGIPWGTMNVIAPAYAIETAPLALRHYGPSFVNLCWVIGHIIGAGVLTGLVGDKTVWGWKIPLALQWVFPVPLFAAILFAPESPWWLVRRGRHDEALKSVKRLADSTVDHDEVVALIDHTVKLEREMNFGSSYLDCFKGVDLRRTEIAVVCWCAQTFVGFSIQGYQTYFFTQAGMASSDSFKLTLGTYSIAFVGTALAMPLQQRFDRKSIWMAGICCMLPVMLAVGIMACMTQTKALQWAQGCILLVWFFCYGWSVGPLPYVICSEIGSAQLRQKTIAIARGSYYITQIVNTVAAPYILNPTAANLKGKAGFIPTGLMVLLLAWSFFRLPETKGRNFEELDIMFAKKVPARKFKSYVIQAEEEFGVDAKVSAH</sequence>
<keyword evidence="6 10" id="KW-0472">Membrane</keyword>
<evidence type="ECO:0000313" key="13">
    <source>
        <dbReference type="Proteomes" id="UP000279259"/>
    </source>
</evidence>
<proteinExistence type="inferred from homology"/>
<keyword evidence="4 10" id="KW-0812">Transmembrane</keyword>
<feature type="transmembrane region" description="Helical" evidence="10">
    <location>
        <begin position="477"/>
        <end position="493"/>
    </location>
</feature>
<dbReference type="InterPro" id="IPR050360">
    <property type="entry name" value="MFS_Sugar_Transporters"/>
</dbReference>
<dbReference type="PROSITE" id="PS00217">
    <property type="entry name" value="SUGAR_TRANSPORT_2"/>
    <property type="match status" value="1"/>
</dbReference>
<dbReference type="GO" id="GO:0005351">
    <property type="term" value="F:carbohydrate:proton symporter activity"/>
    <property type="evidence" value="ECO:0007669"/>
    <property type="project" value="TreeGrafter"/>
</dbReference>
<evidence type="ECO:0000256" key="3">
    <source>
        <dbReference type="ARBA" id="ARBA00022448"/>
    </source>
</evidence>
<dbReference type="AlphaFoldDB" id="A0A427XY21"/>
<evidence type="ECO:0000259" key="11">
    <source>
        <dbReference type="PROSITE" id="PS50850"/>
    </source>
</evidence>
<evidence type="ECO:0000256" key="1">
    <source>
        <dbReference type="ARBA" id="ARBA00004141"/>
    </source>
</evidence>
<evidence type="ECO:0000313" key="12">
    <source>
        <dbReference type="EMBL" id="RSH83794.1"/>
    </source>
</evidence>
<evidence type="ECO:0000256" key="2">
    <source>
        <dbReference type="ARBA" id="ARBA00010992"/>
    </source>
</evidence>
<keyword evidence="7" id="KW-0462">Maltose metabolism</keyword>
<comment type="subcellular location">
    <subcellularLocation>
        <location evidence="1">Membrane</location>
        <topology evidence="1">Multi-pass membrane protein</topology>
    </subcellularLocation>
</comment>
<dbReference type="GO" id="GO:0000023">
    <property type="term" value="P:maltose metabolic process"/>
    <property type="evidence" value="ECO:0007669"/>
    <property type="project" value="UniProtKB-KW"/>
</dbReference>
<evidence type="ECO:0000256" key="8">
    <source>
        <dbReference type="ARBA" id="ARBA00049119"/>
    </source>
</evidence>
<dbReference type="PANTHER" id="PTHR48022">
    <property type="entry name" value="PLASTIDIC GLUCOSE TRANSPORTER 4"/>
    <property type="match status" value="1"/>
</dbReference>
<evidence type="ECO:0000256" key="5">
    <source>
        <dbReference type="ARBA" id="ARBA00022989"/>
    </source>
</evidence>
<dbReference type="EMBL" id="RSCD01000023">
    <property type="protein sequence ID" value="RSH83794.1"/>
    <property type="molecule type" value="Genomic_DNA"/>
</dbReference>
<organism evidence="12 13">
    <name type="scientific">Saitozyma podzolica</name>
    <dbReference type="NCBI Taxonomy" id="1890683"/>
    <lineage>
        <taxon>Eukaryota</taxon>
        <taxon>Fungi</taxon>
        <taxon>Dikarya</taxon>
        <taxon>Basidiomycota</taxon>
        <taxon>Agaricomycotina</taxon>
        <taxon>Tremellomycetes</taxon>
        <taxon>Tremellales</taxon>
        <taxon>Trimorphomycetaceae</taxon>
        <taxon>Saitozyma</taxon>
    </lineage>
</organism>
<evidence type="ECO:0000256" key="7">
    <source>
        <dbReference type="ARBA" id="ARBA00026248"/>
    </source>
</evidence>
<dbReference type="Proteomes" id="UP000279259">
    <property type="component" value="Unassembled WGS sequence"/>
</dbReference>
<dbReference type="Pfam" id="PF00083">
    <property type="entry name" value="Sugar_tr"/>
    <property type="match status" value="1"/>
</dbReference>
<dbReference type="PANTHER" id="PTHR48022:SF5">
    <property type="entry name" value="ALPHA-GLUCOSIDES PERMEASE MPH2-RELATED"/>
    <property type="match status" value="1"/>
</dbReference>